<feature type="domain" description="Histidine kinase/HSP90-like ATPase" evidence="10">
    <location>
        <begin position="329"/>
        <end position="415"/>
    </location>
</feature>
<dbReference type="GO" id="GO:0005524">
    <property type="term" value="F:ATP binding"/>
    <property type="evidence" value="ECO:0007669"/>
    <property type="project" value="UniProtKB-KW"/>
</dbReference>
<dbReference type="SUPFAM" id="SSF55874">
    <property type="entry name" value="ATPase domain of HSP90 chaperone/DNA topoisomerase II/histidine kinase"/>
    <property type="match status" value="1"/>
</dbReference>
<evidence type="ECO:0000256" key="8">
    <source>
        <dbReference type="ARBA" id="ARBA00023012"/>
    </source>
</evidence>
<feature type="transmembrane region" description="Helical" evidence="9">
    <location>
        <begin position="139"/>
        <end position="156"/>
    </location>
</feature>
<comment type="catalytic activity">
    <reaction evidence="1">
        <text>ATP + protein L-histidine = ADP + protein N-phospho-L-histidine.</text>
        <dbReference type="EC" id="2.7.13.3"/>
    </reaction>
</comment>
<keyword evidence="6 12" id="KW-0418">Kinase</keyword>
<dbReference type="GO" id="GO:0000155">
    <property type="term" value="F:phosphorelay sensor kinase activity"/>
    <property type="evidence" value="ECO:0007669"/>
    <property type="project" value="InterPro"/>
</dbReference>
<dbReference type="Gene3D" id="3.30.565.10">
    <property type="entry name" value="Histidine kinase-like ATPase, C-terminal domain"/>
    <property type="match status" value="1"/>
</dbReference>
<dbReference type="Pfam" id="PF07730">
    <property type="entry name" value="HisKA_3"/>
    <property type="match status" value="1"/>
</dbReference>
<keyword evidence="13" id="KW-1185">Reference proteome</keyword>
<proteinExistence type="predicted"/>
<feature type="transmembrane region" description="Helical" evidence="9">
    <location>
        <begin position="185"/>
        <end position="202"/>
    </location>
</feature>
<evidence type="ECO:0000259" key="11">
    <source>
        <dbReference type="Pfam" id="PF07730"/>
    </source>
</evidence>
<dbReference type="PANTHER" id="PTHR24421">
    <property type="entry name" value="NITRATE/NITRITE SENSOR PROTEIN NARX-RELATED"/>
    <property type="match status" value="1"/>
</dbReference>
<evidence type="ECO:0000256" key="2">
    <source>
        <dbReference type="ARBA" id="ARBA00012438"/>
    </source>
</evidence>
<feature type="transmembrane region" description="Helical" evidence="9">
    <location>
        <begin position="93"/>
        <end position="110"/>
    </location>
</feature>
<keyword evidence="3" id="KW-0597">Phosphoprotein</keyword>
<protein>
    <recommendedName>
        <fullName evidence="2">histidine kinase</fullName>
        <ecNumber evidence="2">2.7.13.3</ecNumber>
    </recommendedName>
</protein>
<dbReference type="EMBL" id="VFOM01000001">
    <property type="protein sequence ID" value="TQL47362.1"/>
    <property type="molecule type" value="Genomic_DNA"/>
</dbReference>
<evidence type="ECO:0000256" key="7">
    <source>
        <dbReference type="ARBA" id="ARBA00022840"/>
    </source>
</evidence>
<dbReference type="Pfam" id="PF02518">
    <property type="entry name" value="HATPase_c"/>
    <property type="match status" value="1"/>
</dbReference>
<evidence type="ECO:0000256" key="6">
    <source>
        <dbReference type="ARBA" id="ARBA00022777"/>
    </source>
</evidence>
<feature type="transmembrane region" description="Helical" evidence="9">
    <location>
        <begin position="161"/>
        <end position="179"/>
    </location>
</feature>
<dbReference type="InterPro" id="IPR011712">
    <property type="entry name" value="Sig_transdc_His_kin_sub3_dim/P"/>
</dbReference>
<sequence length="420" mass="44782">MTRYSVPGADQGIGRSARIGSAESTVSSSSVVPIRCSVKRSYHEGMTRLLRSMWNSPRAVPAPPRRVWRDWALLAVIVVFSVIEGLLRTDLSWPLLSVVAMVAVAPTVLWRRTRPSLMLAIDFAIITGFSIVMGQELQLVSGALLVVLPYALFRWGGGRDLILGVAIVVAGLAVSALWGSNWGDALGGVAFVLLLVVIALIFRNRAGSRFRELDTVRLREREQLARDLHDTVAHHVSAIAIRAQAGLAVAERNPDAAADALRVIEAEASKTLTEMRSMVRVLRQGEAAELAPGATIADIQQIVAEQRDGPQITAQITGDADAVPPTVAAAVYRLVQESVTNARRHARGASRIDVLVEVHHEGVRLSVTDDGEPTSAGTPGFGITGMGERAALLGGTLHAGRAAGGGWVVTAVLPRVGWTI</sequence>
<dbReference type="PANTHER" id="PTHR24421:SF10">
    <property type="entry name" value="NITRATE_NITRITE SENSOR PROTEIN NARQ"/>
    <property type="match status" value="1"/>
</dbReference>
<dbReference type="Gene3D" id="1.20.5.1930">
    <property type="match status" value="1"/>
</dbReference>
<evidence type="ECO:0000259" key="10">
    <source>
        <dbReference type="Pfam" id="PF02518"/>
    </source>
</evidence>
<feature type="transmembrane region" description="Helical" evidence="9">
    <location>
        <begin position="117"/>
        <end position="133"/>
    </location>
</feature>
<dbReference type="EC" id="2.7.13.3" evidence="2"/>
<evidence type="ECO:0000256" key="5">
    <source>
        <dbReference type="ARBA" id="ARBA00022741"/>
    </source>
</evidence>
<evidence type="ECO:0000313" key="12">
    <source>
        <dbReference type="EMBL" id="TQL47362.1"/>
    </source>
</evidence>
<dbReference type="CDD" id="cd16917">
    <property type="entry name" value="HATPase_UhpB-NarQ-NarX-like"/>
    <property type="match status" value="1"/>
</dbReference>
<evidence type="ECO:0000313" key="13">
    <source>
        <dbReference type="Proteomes" id="UP000317998"/>
    </source>
</evidence>
<keyword evidence="8" id="KW-0902">Two-component regulatory system</keyword>
<dbReference type="GO" id="GO:0016020">
    <property type="term" value="C:membrane"/>
    <property type="evidence" value="ECO:0007669"/>
    <property type="project" value="InterPro"/>
</dbReference>
<keyword evidence="5" id="KW-0547">Nucleotide-binding</keyword>
<dbReference type="GO" id="GO:0046983">
    <property type="term" value="F:protein dimerization activity"/>
    <property type="evidence" value="ECO:0007669"/>
    <property type="project" value="InterPro"/>
</dbReference>
<evidence type="ECO:0000256" key="1">
    <source>
        <dbReference type="ARBA" id="ARBA00000085"/>
    </source>
</evidence>
<comment type="caution">
    <text evidence="12">The sequence shown here is derived from an EMBL/GenBank/DDBJ whole genome shotgun (WGS) entry which is preliminary data.</text>
</comment>
<keyword evidence="4" id="KW-0808">Transferase</keyword>
<reference evidence="12 13" key="1">
    <citation type="submission" date="2019-06" db="EMBL/GenBank/DDBJ databases">
        <title>Sequencing the genomes of 1000 actinobacteria strains.</title>
        <authorList>
            <person name="Klenk H.-P."/>
        </authorList>
    </citation>
    <scope>NUCLEOTIDE SEQUENCE [LARGE SCALE GENOMIC DNA]</scope>
    <source>
        <strain evidence="12 13">DSM 26477</strain>
    </source>
</reference>
<keyword evidence="9" id="KW-1133">Transmembrane helix</keyword>
<name>A0A542YH07_9MICO</name>
<organism evidence="12 13">
    <name type="scientific">Homoserinimonas aerilata</name>
    <dbReference type="NCBI Taxonomy" id="1162970"/>
    <lineage>
        <taxon>Bacteria</taxon>
        <taxon>Bacillati</taxon>
        <taxon>Actinomycetota</taxon>
        <taxon>Actinomycetes</taxon>
        <taxon>Micrococcales</taxon>
        <taxon>Microbacteriaceae</taxon>
        <taxon>Homoserinimonas</taxon>
    </lineage>
</organism>
<keyword evidence="9" id="KW-0472">Membrane</keyword>
<accession>A0A542YH07</accession>
<evidence type="ECO:0000256" key="3">
    <source>
        <dbReference type="ARBA" id="ARBA00022553"/>
    </source>
</evidence>
<feature type="transmembrane region" description="Helical" evidence="9">
    <location>
        <begin position="71"/>
        <end position="87"/>
    </location>
</feature>
<keyword evidence="7" id="KW-0067">ATP-binding</keyword>
<gene>
    <name evidence="12" type="ORF">FB562_0418</name>
</gene>
<dbReference type="Proteomes" id="UP000317998">
    <property type="component" value="Unassembled WGS sequence"/>
</dbReference>
<evidence type="ECO:0000256" key="9">
    <source>
        <dbReference type="SAM" id="Phobius"/>
    </source>
</evidence>
<dbReference type="InterPro" id="IPR003594">
    <property type="entry name" value="HATPase_dom"/>
</dbReference>
<dbReference type="InterPro" id="IPR036890">
    <property type="entry name" value="HATPase_C_sf"/>
</dbReference>
<keyword evidence="9" id="KW-0812">Transmembrane</keyword>
<dbReference type="AlphaFoldDB" id="A0A542YH07"/>
<dbReference type="InterPro" id="IPR050482">
    <property type="entry name" value="Sensor_HK_TwoCompSys"/>
</dbReference>
<feature type="domain" description="Signal transduction histidine kinase subgroup 3 dimerisation and phosphoacceptor" evidence="11">
    <location>
        <begin position="220"/>
        <end position="285"/>
    </location>
</feature>
<evidence type="ECO:0000256" key="4">
    <source>
        <dbReference type="ARBA" id="ARBA00022679"/>
    </source>
</evidence>